<comment type="catalytic activity">
    <reaction evidence="2">
        <text>2 GTP = 3',3'-c-di-GMP + 2 diphosphate</text>
        <dbReference type="Rhea" id="RHEA:24898"/>
        <dbReference type="ChEBI" id="CHEBI:33019"/>
        <dbReference type="ChEBI" id="CHEBI:37565"/>
        <dbReference type="ChEBI" id="CHEBI:58805"/>
        <dbReference type="EC" id="2.7.7.65"/>
    </reaction>
</comment>
<dbReference type="PROSITE" id="PS50887">
    <property type="entry name" value="GGDEF"/>
    <property type="match status" value="1"/>
</dbReference>
<accession>A0A0J8AUX2</accession>
<dbReference type="PANTHER" id="PTHR45138">
    <property type="entry name" value="REGULATORY COMPONENTS OF SENSORY TRANSDUCTION SYSTEM"/>
    <property type="match status" value="1"/>
</dbReference>
<feature type="transmembrane region" description="Helical" evidence="3">
    <location>
        <begin position="117"/>
        <end position="139"/>
    </location>
</feature>
<evidence type="ECO:0000256" key="1">
    <source>
        <dbReference type="ARBA" id="ARBA00012528"/>
    </source>
</evidence>
<keyword evidence="6" id="KW-1185">Reference proteome</keyword>
<dbReference type="InterPro" id="IPR029787">
    <property type="entry name" value="Nucleotide_cyclase"/>
</dbReference>
<evidence type="ECO:0000259" key="4">
    <source>
        <dbReference type="PROSITE" id="PS50887"/>
    </source>
</evidence>
<dbReference type="RefSeq" id="WP_066602008.1">
    <property type="nucleotide sequence ID" value="NZ_KQ130434.1"/>
</dbReference>
<dbReference type="PANTHER" id="PTHR45138:SF9">
    <property type="entry name" value="DIGUANYLATE CYCLASE DGCM-RELATED"/>
    <property type="match status" value="1"/>
</dbReference>
<feature type="transmembrane region" description="Helical" evidence="3">
    <location>
        <begin position="185"/>
        <end position="210"/>
    </location>
</feature>
<gene>
    <name evidence="5" type="ORF">V473_07530</name>
</gene>
<dbReference type="FunFam" id="3.30.70.270:FF:000001">
    <property type="entry name" value="Diguanylate cyclase domain protein"/>
    <property type="match status" value="1"/>
</dbReference>
<evidence type="ECO:0000256" key="2">
    <source>
        <dbReference type="ARBA" id="ARBA00034247"/>
    </source>
</evidence>
<dbReference type="EC" id="2.7.7.65" evidence="1"/>
<comment type="caution">
    <text evidence="5">The sequence shown here is derived from an EMBL/GenBank/DDBJ whole genome shotgun (WGS) entry which is preliminary data.</text>
</comment>
<keyword evidence="3" id="KW-0812">Transmembrane</keyword>
<evidence type="ECO:0000256" key="3">
    <source>
        <dbReference type="SAM" id="Phobius"/>
    </source>
</evidence>
<dbReference type="GO" id="GO:0052621">
    <property type="term" value="F:diguanylate cyclase activity"/>
    <property type="evidence" value="ECO:0007669"/>
    <property type="project" value="UniProtKB-EC"/>
</dbReference>
<feature type="transmembrane region" description="Helical" evidence="3">
    <location>
        <begin position="63"/>
        <end position="80"/>
    </location>
</feature>
<dbReference type="InterPro" id="IPR050469">
    <property type="entry name" value="Diguanylate_Cyclase"/>
</dbReference>
<protein>
    <recommendedName>
        <fullName evidence="1">diguanylate cyclase</fullName>
        <ecNumber evidence="1">2.7.7.65</ecNumber>
    </recommendedName>
</protein>
<feature type="transmembrane region" description="Helical" evidence="3">
    <location>
        <begin position="151"/>
        <end position="173"/>
    </location>
</feature>
<feature type="transmembrane region" description="Helical" evidence="3">
    <location>
        <begin position="6"/>
        <end position="28"/>
    </location>
</feature>
<dbReference type="PATRIC" id="fig|1420583.3.peg.1517"/>
<reference evidence="5 6" key="1">
    <citation type="journal article" date="2015" name="G3 (Bethesda)">
        <title>Insights into Ongoing Evolution of the Hexachlorocyclohexane Catabolic Pathway from Comparative Genomics of Ten Sphingomonadaceae Strains.</title>
        <authorList>
            <person name="Pearce S.L."/>
            <person name="Oakeshott J.G."/>
            <person name="Pandey G."/>
        </authorList>
    </citation>
    <scope>NUCLEOTIDE SEQUENCE [LARGE SCALE GENOMIC DNA]</scope>
    <source>
        <strain evidence="5 6">LL01</strain>
    </source>
</reference>
<dbReference type="Proteomes" id="UP000052232">
    <property type="component" value="Unassembled WGS sequence"/>
</dbReference>
<organism evidence="5 6">
    <name type="scientific">Sphingobium cupriresistens LL01</name>
    <dbReference type="NCBI Taxonomy" id="1420583"/>
    <lineage>
        <taxon>Bacteria</taxon>
        <taxon>Pseudomonadati</taxon>
        <taxon>Pseudomonadota</taxon>
        <taxon>Alphaproteobacteria</taxon>
        <taxon>Sphingomonadales</taxon>
        <taxon>Sphingomonadaceae</taxon>
        <taxon>Sphingobium</taxon>
    </lineage>
</organism>
<feature type="transmembrane region" description="Helical" evidence="3">
    <location>
        <begin position="92"/>
        <end position="111"/>
    </location>
</feature>
<dbReference type="InterPro" id="IPR043128">
    <property type="entry name" value="Rev_trsase/Diguanyl_cyclase"/>
</dbReference>
<evidence type="ECO:0000313" key="5">
    <source>
        <dbReference type="EMBL" id="KMS58005.1"/>
    </source>
</evidence>
<feature type="domain" description="GGDEF" evidence="4">
    <location>
        <begin position="248"/>
        <end position="380"/>
    </location>
</feature>
<keyword evidence="3" id="KW-1133">Transmembrane helix</keyword>
<name>A0A0J8AUX2_9SPHN</name>
<keyword evidence="3" id="KW-0472">Membrane</keyword>
<dbReference type="SUPFAM" id="SSF55073">
    <property type="entry name" value="Nucleotide cyclase"/>
    <property type="match status" value="1"/>
</dbReference>
<dbReference type="InterPro" id="IPR000160">
    <property type="entry name" value="GGDEF_dom"/>
</dbReference>
<dbReference type="CDD" id="cd01949">
    <property type="entry name" value="GGDEF"/>
    <property type="match status" value="1"/>
</dbReference>
<dbReference type="Gene3D" id="3.30.70.270">
    <property type="match status" value="1"/>
</dbReference>
<sequence>MNAAAILLSLLFGTAAVMTVALTVAWLHFGRQRHVLTWTASYAMGMVQWTANACGFFLKSPGWFIVTGVGLIISGSLLAIGIRQRSGKPLRLAGFVVPAMLVILAMAFAIGPVGSQIMQGLIIPAYVGGLLAVSAVSLWPRDRSFTPPELVFFLALLAFVIVQFALAGSAMLIRGPEIGKDLYRLIFSIFMPTIYVATAVTAVLVVAGDLAQQLRTQMRHDPLTQVLNRRGLDEAAGRAMALARRQSLPLALVVCDLDGFKALNDGHGHIAGDQALKGFAQLLTSAVRRGDVVGRMGGDEFGLLLMNSSAAAAAEVMERVRVEVGHLALPGFPDVWLRASFGVAEMTAADTQLEDMVARADAALYAAKKDGKDRISIWQEAA</sequence>
<dbReference type="STRING" id="1420583.V473_07530"/>
<dbReference type="NCBIfam" id="TIGR00254">
    <property type="entry name" value="GGDEF"/>
    <property type="match status" value="1"/>
</dbReference>
<dbReference type="Pfam" id="PF00990">
    <property type="entry name" value="GGDEF"/>
    <property type="match status" value="1"/>
</dbReference>
<evidence type="ECO:0000313" key="6">
    <source>
        <dbReference type="Proteomes" id="UP000052232"/>
    </source>
</evidence>
<dbReference type="EMBL" id="JACT01000001">
    <property type="protein sequence ID" value="KMS58005.1"/>
    <property type="molecule type" value="Genomic_DNA"/>
</dbReference>
<dbReference type="SMART" id="SM00267">
    <property type="entry name" value="GGDEF"/>
    <property type="match status" value="1"/>
</dbReference>
<dbReference type="AlphaFoldDB" id="A0A0J8AUX2"/>
<proteinExistence type="predicted"/>